<dbReference type="EMBL" id="CP002546">
    <property type="protein sequence ID" value="ADY61375.1"/>
    <property type="molecule type" value="Genomic_DNA"/>
</dbReference>
<dbReference type="AlphaFoldDB" id="F0SS37"/>
<keyword evidence="2" id="KW-1185">Reference proteome</keyword>
<dbReference type="HOGENOM" id="CLU_2976524_0_0_0"/>
<evidence type="ECO:0000313" key="2">
    <source>
        <dbReference type="Proteomes" id="UP000006860"/>
    </source>
</evidence>
<name>F0SS37_RUBBR</name>
<accession>F0SS37</accession>
<dbReference type="Proteomes" id="UP000006860">
    <property type="component" value="Chromosome"/>
</dbReference>
<reference evidence="2" key="1">
    <citation type="submission" date="2011-02" db="EMBL/GenBank/DDBJ databases">
        <title>The complete genome of Planctomyces brasiliensis DSM 5305.</title>
        <authorList>
            <person name="Lucas S."/>
            <person name="Copeland A."/>
            <person name="Lapidus A."/>
            <person name="Bruce D."/>
            <person name="Goodwin L."/>
            <person name="Pitluck S."/>
            <person name="Kyrpides N."/>
            <person name="Mavromatis K."/>
            <person name="Pagani I."/>
            <person name="Ivanova N."/>
            <person name="Ovchinnikova G."/>
            <person name="Lu M."/>
            <person name="Detter J.C."/>
            <person name="Han C."/>
            <person name="Land M."/>
            <person name="Hauser L."/>
            <person name="Markowitz V."/>
            <person name="Cheng J.-F."/>
            <person name="Hugenholtz P."/>
            <person name="Woyke T."/>
            <person name="Wu D."/>
            <person name="Tindall B."/>
            <person name="Pomrenke H.G."/>
            <person name="Brambilla E."/>
            <person name="Klenk H.-P."/>
            <person name="Eisen J.A."/>
        </authorList>
    </citation>
    <scope>NUCLEOTIDE SEQUENCE [LARGE SCALE GENOMIC DNA]</scope>
    <source>
        <strain evidence="2">ATCC 49424 / DSM 5305 / JCM 21570 / NBRC 103401 / IFAM 1448</strain>
    </source>
</reference>
<organism evidence="1 2">
    <name type="scientific">Rubinisphaera brasiliensis (strain ATCC 49424 / DSM 5305 / JCM 21570 / IAM 15109 / NBRC 103401 / IFAM 1448)</name>
    <name type="common">Planctomyces brasiliensis</name>
    <dbReference type="NCBI Taxonomy" id="756272"/>
    <lineage>
        <taxon>Bacteria</taxon>
        <taxon>Pseudomonadati</taxon>
        <taxon>Planctomycetota</taxon>
        <taxon>Planctomycetia</taxon>
        <taxon>Planctomycetales</taxon>
        <taxon>Planctomycetaceae</taxon>
        <taxon>Rubinisphaera</taxon>
    </lineage>
</organism>
<dbReference type="KEGG" id="pbs:Plabr_3788"/>
<proteinExistence type="predicted"/>
<protein>
    <submittedName>
        <fullName evidence="1">Uncharacterized protein</fullName>
    </submittedName>
</protein>
<gene>
    <name evidence="1" type="ordered locus">Plabr_3788</name>
</gene>
<evidence type="ECO:0000313" key="1">
    <source>
        <dbReference type="EMBL" id="ADY61375.1"/>
    </source>
</evidence>
<sequence length="58" mass="6327">MGMADGDVYVVGDRFSPAAVNFREQKLRDIEFAAAVGEDPVGSNQTVALNTIPEWLEE</sequence>